<evidence type="ECO:0000256" key="1">
    <source>
        <dbReference type="ARBA" id="ARBA00004123"/>
    </source>
</evidence>
<comment type="similarity">
    <text evidence="2">Belongs to the PRP18 family.</text>
</comment>
<feature type="region of interest" description="Disordered" evidence="8">
    <location>
        <begin position="11"/>
        <end position="34"/>
    </location>
</feature>
<evidence type="ECO:0000256" key="5">
    <source>
        <dbReference type="ARBA" id="ARBA00022728"/>
    </source>
</evidence>
<dbReference type="Pfam" id="PF08799">
    <property type="entry name" value="PRP4"/>
    <property type="match status" value="1"/>
</dbReference>
<dbReference type="STRING" id="246404.A0A507FGI8"/>
<dbReference type="Pfam" id="PF02840">
    <property type="entry name" value="Prp18"/>
    <property type="match status" value="1"/>
</dbReference>
<evidence type="ECO:0000256" key="2">
    <source>
        <dbReference type="ARBA" id="ARBA00008137"/>
    </source>
</evidence>
<sequence>MDILKAEIERKRKEASGGAAGNGRNKYVRRGDAASAAQAASNQTALTAPKAAAAVAPAAGAGAAGAAPGVLDAGIDAAEDDGARRIPEADLVARLRARGVPIRLFAETYAMRIVRLKALESTEERSEGQQNDFRALLAKADAGIERDLLEKQAEGLGNRDETKRREMEALLEKIDTTTIGKKLHDSDPEKNRYLIGAYFKKILLIWERTLNERPDEEKRSTQGRLALATRAQTAEYLKPLFAQLKRGTIEADVIARVTEICQFMQEREYLKANDSYLRLSIGNAPWPIGVTMVGIHERSGREKISSSHVAHGLNDETQRKWIQSIKRMMSFAQSIWPPDDLGKAVG</sequence>
<evidence type="ECO:0000259" key="9">
    <source>
        <dbReference type="SMART" id="SM00500"/>
    </source>
</evidence>
<keyword evidence="6" id="KW-0508">mRNA splicing</keyword>
<keyword evidence="7" id="KW-0539">Nucleus</keyword>
<evidence type="ECO:0000256" key="7">
    <source>
        <dbReference type="ARBA" id="ARBA00023242"/>
    </source>
</evidence>
<dbReference type="AlphaFoldDB" id="A0A507FGI8"/>
<evidence type="ECO:0000313" key="10">
    <source>
        <dbReference type="EMBL" id="TPX75501.1"/>
    </source>
</evidence>
<dbReference type="SUPFAM" id="SSF47938">
    <property type="entry name" value="Functional domain of the splicing factor Prp18"/>
    <property type="match status" value="1"/>
</dbReference>
<keyword evidence="4" id="KW-0507">mRNA processing</keyword>
<organism evidence="10 11">
    <name type="scientific">Chytriomyces confervae</name>
    <dbReference type="NCBI Taxonomy" id="246404"/>
    <lineage>
        <taxon>Eukaryota</taxon>
        <taxon>Fungi</taxon>
        <taxon>Fungi incertae sedis</taxon>
        <taxon>Chytridiomycota</taxon>
        <taxon>Chytridiomycota incertae sedis</taxon>
        <taxon>Chytridiomycetes</taxon>
        <taxon>Chytridiales</taxon>
        <taxon>Chytriomycetaceae</taxon>
        <taxon>Chytriomyces</taxon>
    </lineage>
</organism>
<comment type="subcellular location">
    <subcellularLocation>
        <location evidence="1">Nucleus</location>
    </subcellularLocation>
</comment>
<dbReference type="PANTHER" id="PTHR13007:SF19">
    <property type="entry name" value="PRE-MRNA-SPLICING FACTOR 18"/>
    <property type="match status" value="1"/>
</dbReference>
<dbReference type="Gene3D" id="4.10.280.110">
    <property type="entry name" value="Pre-mRNA processing factor 4 domain"/>
    <property type="match status" value="1"/>
</dbReference>
<proteinExistence type="inferred from homology"/>
<dbReference type="InterPro" id="IPR039979">
    <property type="entry name" value="PRPF18"/>
</dbReference>
<dbReference type="InterPro" id="IPR014906">
    <property type="entry name" value="PRP4-like"/>
</dbReference>
<accession>A0A507FGI8</accession>
<dbReference type="GO" id="GO:0000350">
    <property type="term" value="P:generation of catalytic spliceosome for second transesterification step"/>
    <property type="evidence" value="ECO:0007669"/>
    <property type="project" value="TreeGrafter"/>
</dbReference>
<dbReference type="OrthoDB" id="10261918at2759"/>
<evidence type="ECO:0000256" key="8">
    <source>
        <dbReference type="SAM" id="MobiDB-lite"/>
    </source>
</evidence>
<dbReference type="GO" id="GO:0046540">
    <property type="term" value="C:U4/U6 x U5 tri-snRNP complex"/>
    <property type="evidence" value="ECO:0007669"/>
    <property type="project" value="TreeGrafter"/>
</dbReference>
<dbReference type="Gene3D" id="1.20.940.10">
    <property type="entry name" value="Functional domain of the splicing factor Prp18"/>
    <property type="match status" value="1"/>
</dbReference>
<name>A0A507FGI8_9FUNG</name>
<dbReference type="InterPro" id="IPR036285">
    <property type="entry name" value="PRP4-like_sf"/>
</dbReference>
<dbReference type="EMBL" id="QEAP01000079">
    <property type="protein sequence ID" value="TPX75501.1"/>
    <property type="molecule type" value="Genomic_DNA"/>
</dbReference>
<keyword evidence="5" id="KW-0747">Spliceosome</keyword>
<dbReference type="Proteomes" id="UP000320333">
    <property type="component" value="Unassembled WGS sequence"/>
</dbReference>
<protein>
    <recommendedName>
        <fullName evidence="3">Pre-mRNA-splicing factor 18</fullName>
    </recommendedName>
</protein>
<dbReference type="InterPro" id="IPR004098">
    <property type="entry name" value="Prp18"/>
</dbReference>
<keyword evidence="11" id="KW-1185">Reference proteome</keyword>
<evidence type="ECO:0000256" key="6">
    <source>
        <dbReference type="ARBA" id="ARBA00023187"/>
    </source>
</evidence>
<evidence type="ECO:0000256" key="3">
    <source>
        <dbReference type="ARBA" id="ARBA00018242"/>
    </source>
</evidence>
<feature type="domain" description="Pre-mRNA processing factor 4 (PRP4)-like" evidence="9">
    <location>
        <begin position="86"/>
        <end position="135"/>
    </location>
</feature>
<dbReference type="GO" id="GO:0071021">
    <property type="term" value="C:U2-type post-spliceosomal complex"/>
    <property type="evidence" value="ECO:0007669"/>
    <property type="project" value="TreeGrafter"/>
</dbReference>
<evidence type="ECO:0000313" key="11">
    <source>
        <dbReference type="Proteomes" id="UP000320333"/>
    </source>
</evidence>
<dbReference type="SUPFAM" id="SSF158230">
    <property type="entry name" value="PRP4-like"/>
    <property type="match status" value="1"/>
</dbReference>
<dbReference type="PANTHER" id="PTHR13007">
    <property type="entry name" value="PRE-MRNA SPLICING FACTOR-RELATED"/>
    <property type="match status" value="1"/>
</dbReference>
<evidence type="ECO:0000256" key="4">
    <source>
        <dbReference type="ARBA" id="ARBA00022664"/>
    </source>
</evidence>
<gene>
    <name evidence="10" type="ORF">CcCBS67573_g03228</name>
</gene>
<comment type="caution">
    <text evidence="10">The sequence shown here is derived from an EMBL/GenBank/DDBJ whole genome shotgun (WGS) entry which is preliminary data.</text>
</comment>
<dbReference type="GO" id="GO:0005682">
    <property type="term" value="C:U5 snRNP"/>
    <property type="evidence" value="ECO:0007669"/>
    <property type="project" value="TreeGrafter"/>
</dbReference>
<dbReference type="SMART" id="SM00500">
    <property type="entry name" value="SFM"/>
    <property type="match status" value="1"/>
</dbReference>
<reference evidence="10 11" key="1">
    <citation type="journal article" date="2019" name="Sci. Rep.">
        <title>Comparative genomics of chytrid fungi reveal insights into the obligate biotrophic and pathogenic lifestyle of Synchytrium endobioticum.</title>
        <authorList>
            <person name="van de Vossenberg B.T.L.H."/>
            <person name="Warris S."/>
            <person name="Nguyen H.D.T."/>
            <person name="van Gent-Pelzer M.P.E."/>
            <person name="Joly D.L."/>
            <person name="van de Geest H.C."/>
            <person name="Bonants P.J.M."/>
            <person name="Smith D.S."/>
            <person name="Levesque C.A."/>
            <person name="van der Lee T.A.J."/>
        </authorList>
    </citation>
    <scope>NUCLEOTIDE SEQUENCE [LARGE SCALE GENOMIC DNA]</scope>
    <source>
        <strain evidence="10 11">CBS 675.73</strain>
    </source>
</reference>